<feature type="transmembrane region" description="Helical" evidence="1">
    <location>
        <begin position="46"/>
        <end position="67"/>
    </location>
</feature>
<feature type="transmembrane region" description="Helical" evidence="1">
    <location>
        <begin position="168"/>
        <end position="186"/>
    </location>
</feature>
<dbReference type="Proteomes" id="UP000807504">
    <property type="component" value="Unassembled WGS sequence"/>
</dbReference>
<keyword evidence="1" id="KW-0472">Membrane</keyword>
<feature type="transmembrane region" description="Helical" evidence="1">
    <location>
        <begin position="127"/>
        <end position="148"/>
    </location>
</feature>
<proteinExistence type="predicted"/>
<feature type="transmembrane region" description="Helical" evidence="1">
    <location>
        <begin position="79"/>
        <end position="99"/>
    </location>
</feature>
<sequence>MEFPNTMNDDFQIEESVKVFGKLWDVLHLMGISVFPTKYQKELKKLLYLMLKYSFPFFLLCSLVYLWHSTITNEELDYASVLAMLNSFLCCLLWVMLFIRIRPLKRLLIHLSNINTNSISTTSRLSLLTNIALCLIMVYLVMSITVKLRWNRMNKIPSIEILRLIQEIVFPFTITITYISICYLLLQALRQCHNIFQKNLDLTCSLSVKNLIKNYLEILKGVEMFEDLFSGPVFILILRNFSWVSVIVIDMMSIYNWMAVLMIESFFHMTFICGVYGILSIYAANIPLEIQHVKLTLSNKASEQLLSEGTLRNNKQISFLLKRDVCVLTACNVFTFDRGFVLKAIVTVIAQAVVFEQLKSSVTERDKA</sequence>
<keyword evidence="1" id="KW-1133">Transmembrane helix</keyword>
<feature type="transmembrane region" description="Helical" evidence="1">
    <location>
        <begin position="233"/>
        <end position="254"/>
    </location>
</feature>
<feature type="transmembrane region" description="Helical" evidence="1">
    <location>
        <begin position="266"/>
        <end position="284"/>
    </location>
</feature>
<organism evidence="2 3">
    <name type="scientific">Argiope bruennichi</name>
    <name type="common">Wasp spider</name>
    <name type="synonym">Aranea bruennichi</name>
    <dbReference type="NCBI Taxonomy" id="94029"/>
    <lineage>
        <taxon>Eukaryota</taxon>
        <taxon>Metazoa</taxon>
        <taxon>Ecdysozoa</taxon>
        <taxon>Arthropoda</taxon>
        <taxon>Chelicerata</taxon>
        <taxon>Arachnida</taxon>
        <taxon>Araneae</taxon>
        <taxon>Araneomorphae</taxon>
        <taxon>Entelegynae</taxon>
        <taxon>Araneoidea</taxon>
        <taxon>Araneidae</taxon>
        <taxon>Argiope</taxon>
    </lineage>
</organism>
<keyword evidence="1" id="KW-0812">Transmembrane</keyword>
<reference evidence="2" key="1">
    <citation type="journal article" date="2020" name="bioRxiv">
        <title>Chromosome-level reference genome of the European wasp spider Argiope bruennichi: a resource for studies on range expansion and evolutionary adaptation.</title>
        <authorList>
            <person name="Sheffer M.M."/>
            <person name="Hoppe A."/>
            <person name="Krehenwinkel H."/>
            <person name="Uhl G."/>
            <person name="Kuss A.W."/>
            <person name="Jensen L."/>
            <person name="Jensen C."/>
            <person name="Gillespie R.G."/>
            <person name="Hoff K.J."/>
            <person name="Prost S."/>
        </authorList>
    </citation>
    <scope>NUCLEOTIDE SEQUENCE</scope>
</reference>
<comment type="caution">
    <text evidence="2">The sequence shown here is derived from an EMBL/GenBank/DDBJ whole genome shotgun (WGS) entry which is preliminary data.</text>
</comment>
<name>A0A8T0FV61_ARGBR</name>
<accession>A0A8T0FV61</accession>
<dbReference type="AlphaFoldDB" id="A0A8T0FV61"/>
<gene>
    <name evidence="2" type="ORF">HNY73_002900</name>
</gene>
<keyword evidence="3" id="KW-1185">Reference proteome</keyword>
<protein>
    <submittedName>
        <fullName evidence="2">Uncharacterized protein</fullName>
    </submittedName>
</protein>
<evidence type="ECO:0000313" key="2">
    <source>
        <dbReference type="EMBL" id="KAF8794997.1"/>
    </source>
</evidence>
<reference evidence="2" key="2">
    <citation type="submission" date="2020-06" db="EMBL/GenBank/DDBJ databases">
        <authorList>
            <person name="Sheffer M."/>
        </authorList>
    </citation>
    <scope>NUCLEOTIDE SEQUENCE</scope>
</reference>
<dbReference type="EMBL" id="JABXBU010000002">
    <property type="protein sequence ID" value="KAF8794997.1"/>
    <property type="molecule type" value="Genomic_DNA"/>
</dbReference>
<evidence type="ECO:0000256" key="1">
    <source>
        <dbReference type="SAM" id="Phobius"/>
    </source>
</evidence>
<evidence type="ECO:0000313" key="3">
    <source>
        <dbReference type="Proteomes" id="UP000807504"/>
    </source>
</evidence>